<dbReference type="RefSeq" id="WP_093139468.1">
    <property type="nucleotide sequence ID" value="NZ_BMWO01000001.1"/>
</dbReference>
<dbReference type="InterPro" id="IPR026444">
    <property type="entry name" value="Secre_tail"/>
</dbReference>
<proteinExistence type="predicted"/>
<feature type="chain" id="PRO_5011695285" evidence="2">
    <location>
        <begin position="20"/>
        <end position="551"/>
    </location>
</feature>
<dbReference type="PANTHER" id="PTHR36234:SF5">
    <property type="entry name" value="LYSYL ENDOPEPTIDASE"/>
    <property type="match status" value="1"/>
</dbReference>
<evidence type="ECO:0000256" key="2">
    <source>
        <dbReference type="SAM" id="SignalP"/>
    </source>
</evidence>
<name>A0A1G7C4I7_9FLAO</name>
<dbReference type="OrthoDB" id="9342482at2"/>
<dbReference type="AlphaFoldDB" id="A0A1G7C4I7"/>
<gene>
    <name evidence="4" type="ORF">SAMN05421855_101181</name>
</gene>
<dbReference type="PANTHER" id="PTHR36234">
    <property type="entry name" value="LYSYL ENDOPEPTIDASE"/>
    <property type="match status" value="1"/>
</dbReference>
<reference evidence="4 5" key="1">
    <citation type="submission" date="2016-10" db="EMBL/GenBank/DDBJ databases">
        <authorList>
            <person name="de Groot N.N."/>
        </authorList>
    </citation>
    <scope>NUCLEOTIDE SEQUENCE [LARGE SCALE GENOMIC DNA]</scope>
    <source>
        <strain evidence="4 5">DSM 16195</strain>
    </source>
</reference>
<dbReference type="STRING" id="227084.SAMN05421855_101181"/>
<dbReference type="Pfam" id="PF18962">
    <property type="entry name" value="Por_Secre_tail"/>
    <property type="match status" value="1"/>
</dbReference>
<dbReference type="NCBIfam" id="TIGR04183">
    <property type="entry name" value="Por_Secre_tail"/>
    <property type="match status" value="1"/>
</dbReference>
<evidence type="ECO:0000256" key="1">
    <source>
        <dbReference type="ARBA" id="ARBA00022729"/>
    </source>
</evidence>
<dbReference type="SUPFAM" id="SSF50494">
    <property type="entry name" value="Trypsin-like serine proteases"/>
    <property type="match status" value="1"/>
</dbReference>
<dbReference type="Gene3D" id="2.40.10.10">
    <property type="entry name" value="Trypsin-like serine proteases"/>
    <property type="match status" value="2"/>
</dbReference>
<sequence>MKRFLLLCFICFTVLSSFSQEIETVPVSWRLPITTNVPIVQLPSINLEALAVEDSINDLDKTLPWRYGVERRLDIDFSETGQWTDIPNIGRIWRGAIKSPNALNLSVNFNSFYLPKGTTLHLYNSDRSEVSQTYSSKQNRANKILGSWFVTGDLIWIEYFEPESVNEEANISIGSIIHGYRMDRVSQFVGANRGMNDSGACNYDVNCPIGDDFDSKKDVVKKAVALLTLGNGYLCSAALVNNSQADKTPYLLTANHCLDNSDPAFWTVRFNWMSPGPVCATGEESPDLQTNFTMSGAELKANNALTDFALVEMYNAIPESWDVTFAGWDNRDENPLFEVGIHHPNGDIMKICRDDSGAVKENANGTEVWLIGGVSVGTGDGWEIGTTESGSSGSPLFNQDGKIIGQLYAGQSFCDGFQNNNDYDIYGRFGVSWNAGATPETRLSDWLDPTGSGISSTESLQNILNVPEVQEIGALEIYPNPTATNITVLNSRFPNLSFKLFSTLGQKLMEGSLSNTMNTISLESFNEGIYFLYLLDADSESTITKKIVVER</sequence>
<organism evidence="4 5">
    <name type="scientific">Ulvibacter litoralis</name>
    <dbReference type="NCBI Taxonomy" id="227084"/>
    <lineage>
        <taxon>Bacteria</taxon>
        <taxon>Pseudomonadati</taxon>
        <taxon>Bacteroidota</taxon>
        <taxon>Flavobacteriia</taxon>
        <taxon>Flavobacteriales</taxon>
        <taxon>Flavobacteriaceae</taxon>
        <taxon>Ulvibacter</taxon>
    </lineage>
</organism>
<keyword evidence="5" id="KW-1185">Reference proteome</keyword>
<feature type="signal peptide" evidence="2">
    <location>
        <begin position="1"/>
        <end position="19"/>
    </location>
</feature>
<dbReference type="EMBL" id="FNBA01000001">
    <property type="protein sequence ID" value="SDE34304.1"/>
    <property type="molecule type" value="Genomic_DNA"/>
</dbReference>
<dbReference type="InterPro" id="IPR043504">
    <property type="entry name" value="Peptidase_S1_PA_chymotrypsin"/>
</dbReference>
<evidence type="ECO:0000259" key="3">
    <source>
        <dbReference type="Pfam" id="PF18962"/>
    </source>
</evidence>
<dbReference type="InterPro" id="IPR009003">
    <property type="entry name" value="Peptidase_S1_PA"/>
</dbReference>
<accession>A0A1G7C4I7</accession>
<evidence type="ECO:0000313" key="5">
    <source>
        <dbReference type="Proteomes" id="UP000199321"/>
    </source>
</evidence>
<feature type="domain" description="Secretion system C-terminal sorting" evidence="3">
    <location>
        <begin position="477"/>
        <end position="549"/>
    </location>
</feature>
<dbReference type="Proteomes" id="UP000199321">
    <property type="component" value="Unassembled WGS sequence"/>
</dbReference>
<protein>
    <submittedName>
        <fullName evidence="4">Por secretion system C-terminal sorting domain-containing protein</fullName>
    </submittedName>
</protein>
<keyword evidence="1 2" id="KW-0732">Signal</keyword>
<evidence type="ECO:0000313" key="4">
    <source>
        <dbReference type="EMBL" id="SDE34304.1"/>
    </source>
</evidence>